<dbReference type="Proteomes" id="UP000186817">
    <property type="component" value="Unassembled WGS sequence"/>
</dbReference>
<organism evidence="1 2">
    <name type="scientific">Symbiodinium microadriaticum</name>
    <name type="common">Dinoflagellate</name>
    <name type="synonym">Zooxanthella microadriatica</name>
    <dbReference type="NCBI Taxonomy" id="2951"/>
    <lineage>
        <taxon>Eukaryota</taxon>
        <taxon>Sar</taxon>
        <taxon>Alveolata</taxon>
        <taxon>Dinophyceae</taxon>
        <taxon>Suessiales</taxon>
        <taxon>Symbiodiniaceae</taxon>
        <taxon>Symbiodinium</taxon>
    </lineage>
</organism>
<name>A0A1Q9E8T0_SYMMI</name>
<reference evidence="1 2" key="1">
    <citation type="submission" date="2016-02" db="EMBL/GenBank/DDBJ databases">
        <title>Genome analysis of coral dinoflagellate symbionts highlights evolutionary adaptations to a symbiotic lifestyle.</title>
        <authorList>
            <person name="Aranda M."/>
            <person name="Li Y."/>
            <person name="Liew Y.J."/>
            <person name="Baumgarten S."/>
            <person name="Simakov O."/>
            <person name="Wilson M."/>
            <person name="Piel J."/>
            <person name="Ashoor H."/>
            <person name="Bougouffa S."/>
            <person name="Bajic V.B."/>
            <person name="Ryu T."/>
            <person name="Ravasi T."/>
            <person name="Bayer T."/>
            <person name="Micklem G."/>
            <person name="Kim H."/>
            <person name="Bhak J."/>
            <person name="Lajeunesse T.C."/>
            <person name="Voolstra C.R."/>
        </authorList>
    </citation>
    <scope>NUCLEOTIDE SEQUENCE [LARGE SCALE GENOMIC DNA]</scope>
    <source>
        <strain evidence="1 2">CCMP2467</strain>
    </source>
</reference>
<gene>
    <name evidence="1" type="ORF">AK812_SmicGene13205</name>
</gene>
<protein>
    <submittedName>
        <fullName evidence="1">Uncharacterized protein</fullName>
    </submittedName>
</protein>
<evidence type="ECO:0000313" key="2">
    <source>
        <dbReference type="Proteomes" id="UP000186817"/>
    </source>
</evidence>
<dbReference type="AlphaFoldDB" id="A0A1Q9E8T0"/>
<dbReference type="EMBL" id="LSRX01000226">
    <property type="protein sequence ID" value="OLQ03823.1"/>
    <property type="molecule type" value="Genomic_DNA"/>
</dbReference>
<sequence>MPGRPSIFPLGDPKLLVVKFLESFEFELTEMQDLLTQVVLGASITEVACEWVRSKRSVWQRSNRQCLQGYGLADPVGEQVSTRAQTRTELGGSIYRFTVYEVPGDRKMMFHRWDAQQAWESHALLLEEDYDASAAAPAAAHQLPLPLETPAPAIYATPAGYAA</sequence>
<accession>A0A1Q9E8T0</accession>
<evidence type="ECO:0000313" key="1">
    <source>
        <dbReference type="EMBL" id="OLQ03823.1"/>
    </source>
</evidence>
<proteinExistence type="predicted"/>
<dbReference type="OrthoDB" id="10529018at2759"/>
<comment type="caution">
    <text evidence="1">The sequence shown here is derived from an EMBL/GenBank/DDBJ whole genome shotgun (WGS) entry which is preliminary data.</text>
</comment>
<keyword evidence="2" id="KW-1185">Reference proteome</keyword>